<dbReference type="Proteomes" id="UP000031307">
    <property type="component" value="Unassembled WGS sequence"/>
</dbReference>
<sequence length="327" mass="36939">MKKIILLFFCMVTLFLQAQDPLLQASIRLIPEKISLDQTVDIQLNLKYPEGYHTDISTLQEHLMRNSSFDFFPFSFISEPKITKTSSHGTIQETILFTLQPEIPGTHKLSFLNIPLYKDTTPEKPVENLISGIFQVSVSMPSSSLNEIHFVPPLPLSGRLPINLSDSNKRATETLFFSAASLKKTEAELQARKFPWEKIGAAILCVLAGLIAWVMTRDKQITPITARKKIKESEKAFVSLKRAHLLEKGELSSFMEQLSDVLKKYLEEQSGLQAEVLTTDELVPHVASQKIQQFFLKSDLVKFAGYRPTLEECQQAEALVNTCLKHS</sequence>
<evidence type="ECO:0008006" key="4">
    <source>
        <dbReference type="Google" id="ProtNLM"/>
    </source>
</evidence>
<dbReference type="RefSeq" id="WP_039378003.1">
    <property type="nucleotide sequence ID" value="NZ_BAWW01000066.1"/>
</dbReference>
<evidence type="ECO:0000256" key="1">
    <source>
        <dbReference type="SAM" id="SignalP"/>
    </source>
</evidence>
<dbReference type="AlphaFoldDB" id="A0A0C1EJ01"/>
<protein>
    <recommendedName>
        <fullName evidence="4">Protein BatD</fullName>
    </recommendedName>
</protein>
<accession>A0A0C1EJ01</accession>
<dbReference type="PATRIC" id="fig|83552.4.peg.2346"/>
<name>A0A0C1EJ01_9BACT</name>
<evidence type="ECO:0000313" key="2">
    <source>
        <dbReference type="EMBL" id="KIA76569.1"/>
    </source>
</evidence>
<gene>
    <name evidence="2" type="ORF">DB43_AB00340</name>
</gene>
<evidence type="ECO:0000313" key="3">
    <source>
        <dbReference type="Proteomes" id="UP000031307"/>
    </source>
</evidence>
<feature type="chain" id="PRO_5002130905" description="Protein BatD" evidence="1">
    <location>
        <begin position="19"/>
        <end position="327"/>
    </location>
</feature>
<comment type="caution">
    <text evidence="2">The sequence shown here is derived from an EMBL/GenBank/DDBJ whole genome shotgun (WGS) entry which is preliminary data.</text>
</comment>
<reference evidence="2 3" key="1">
    <citation type="journal article" date="2014" name="Mol. Biol. Evol.">
        <title>Massive expansion of Ubiquitination-related gene families within the Chlamydiae.</title>
        <authorList>
            <person name="Domman D."/>
            <person name="Collingro A."/>
            <person name="Lagkouvardos I."/>
            <person name="Gehre L."/>
            <person name="Weinmaier T."/>
            <person name="Rattei T."/>
            <person name="Subtil A."/>
            <person name="Horn M."/>
        </authorList>
    </citation>
    <scope>NUCLEOTIDE SEQUENCE [LARGE SCALE GENOMIC DNA]</scope>
    <source>
        <strain evidence="2 3">OEW1</strain>
    </source>
</reference>
<feature type="signal peptide" evidence="1">
    <location>
        <begin position="1"/>
        <end position="18"/>
    </location>
</feature>
<dbReference type="EMBL" id="JSAM01000112">
    <property type="protein sequence ID" value="KIA76569.1"/>
    <property type="molecule type" value="Genomic_DNA"/>
</dbReference>
<organism evidence="2 3">
    <name type="scientific">Parachlamydia acanthamoebae</name>
    <dbReference type="NCBI Taxonomy" id="83552"/>
    <lineage>
        <taxon>Bacteria</taxon>
        <taxon>Pseudomonadati</taxon>
        <taxon>Chlamydiota</taxon>
        <taxon>Chlamydiia</taxon>
        <taxon>Parachlamydiales</taxon>
        <taxon>Parachlamydiaceae</taxon>
        <taxon>Parachlamydia</taxon>
    </lineage>
</organism>
<proteinExistence type="predicted"/>
<keyword evidence="1" id="KW-0732">Signal</keyword>